<dbReference type="InterPro" id="IPR000571">
    <property type="entry name" value="Znf_CCCH"/>
</dbReference>
<dbReference type="Gene3D" id="4.10.1000.10">
    <property type="entry name" value="Zinc finger, CCCH-type"/>
    <property type="match status" value="1"/>
</dbReference>
<dbReference type="PaxDb" id="35128-Thaps6911"/>
<sequence length="479" mass="51944">MSSMRYVRGSGRGRGAVPPPPTVTSSNGGNKWTSKRSGQEAGRGGRGRGGGGRAAAVASYSGRGRGRFSTPFVRGAATQWSDAGALSSVATGKGNKWVRKPAGTVDDVGESEVPSLETPDVGSITKEVRGDNALEESSKPAATNEFVSESSTATDRAPIALERRGEHKLVLKKDQVETSDTEAVFKHHSESTTVPENMERRGRGKLILKHDNKEAKKKYEPSNASTNNMHSYSWSRHPKEADRHSKDATKASDTMPRTGNTNQRKRKRSGMDHTHSAKTAGTRRICLNKPELNENSSFQAIGEHEGETDAILTNATTESASAQYQQSTSNETLTDFCYRDTGRGKGSSTRGRGRDRSGREGGGGSMGLVRVKPDNLSDTPICRTFRLGMPCNNPKCTLRHDVSAEASRPICVFFQRNGMCSKGESCPFRHVKVRHDAEICPVFNSVGYCENPDCAMKHVVAKKARSSSDTIAQKKLSHR</sequence>
<evidence type="ECO:0000313" key="4">
    <source>
        <dbReference type="EMBL" id="ACI64518.1"/>
    </source>
</evidence>
<dbReference type="InParanoid" id="B5YMU4"/>
<keyword evidence="1" id="KW-0862">Zinc</keyword>
<dbReference type="AlphaFoldDB" id="B5YMU4"/>
<feature type="compositionally biased region" description="Polar residues" evidence="2">
    <location>
        <begin position="145"/>
        <end position="154"/>
    </location>
</feature>
<proteinExistence type="predicted"/>
<feature type="compositionally biased region" description="Polar residues" evidence="2">
    <location>
        <begin position="251"/>
        <end position="262"/>
    </location>
</feature>
<reference evidence="4 5" key="1">
    <citation type="journal article" date="2004" name="Science">
        <title>The genome of the diatom Thalassiosira pseudonana: ecology, evolution, and metabolism.</title>
        <authorList>
            <person name="Armbrust E.V."/>
            <person name="Berges J.A."/>
            <person name="Bowler C."/>
            <person name="Green B.R."/>
            <person name="Martinez D."/>
            <person name="Putnam N.H."/>
            <person name="Zhou S."/>
            <person name="Allen A.E."/>
            <person name="Apt K.E."/>
            <person name="Bechner M."/>
            <person name="Brzezinski M.A."/>
            <person name="Chaal B.K."/>
            <person name="Chiovitti A."/>
            <person name="Davis A.K."/>
            <person name="Demarest M.S."/>
            <person name="Detter J.C."/>
            <person name="Glavina T."/>
            <person name="Goodstein D."/>
            <person name="Hadi M.Z."/>
            <person name="Hellsten U."/>
            <person name="Hildebrand M."/>
            <person name="Jenkins B.D."/>
            <person name="Jurka J."/>
            <person name="Kapitonov V.V."/>
            <person name="Kroger N."/>
            <person name="Lau W.W."/>
            <person name="Lane T.W."/>
            <person name="Larimer F.W."/>
            <person name="Lippmeier J.C."/>
            <person name="Lucas S."/>
            <person name="Medina M."/>
            <person name="Montsant A."/>
            <person name="Obornik M."/>
            <person name="Parker M.S."/>
            <person name="Palenik B."/>
            <person name="Pazour G.J."/>
            <person name="Richardson P.M."/>
            <person name="Rynearson T.A."/>
            <person name="Saito M.A."/>
            <person name="Schwartz D.C."/>
            <person name="Thamatrakoln K."/>
            <person name="Valentin K."/>
            <person name="Vardi A."/>
            <person name="Wilkerson F.P."/>
            <person name="Rokhsar D.S."/>
        </authorList>
    </citation>
    <scope>NUCLEOTIDE SEQUENCE [LARGE SCALE GENOMIC DNA]</scope>
    <source>
        <strain evidence="4 5">CCMP1335</strain>
    </source>
</reference>
<feature type="domain" description="C3H1-type" evidence="3">
    <location>
        <begin position="376"/>
        <end position="403"/>
    </location>
</feature>
<feature type="compositionally biased region" description="Gly residues" evidence="2">
    <location>
        <begin position="41"/>
        <end position="53"/>
    </location>
</feature>
<protein>
    <recommendedName>
        <fullName evidence="3">C3H1-type domain-containing protein</fullName>
    </recommendedName>
</protein>
<dbReference type="KEGG" id="tps:THAPS_6911"/>
<accession>B5YMU4</accession>
<dbReference type="SMART" id="SM00356">
    <property type="entry name" value="ZnF_C3H1"/>
    <property type="match status" value="3"/>
</dbReference>
<dbReference type="GeneID" id="7449220"/>
<feature type="region of interest" description="Disordered" evidence="2">
    <location>
        <begin position="100"/>
        <end position="119"/>
    </location>
</feature>
<feature type="region of interest" description="Disordered" evidence="2">
    <location>
        <begin position="335"/>
        <end position="369"/>
    </location>
</feature>
<evidence type="ECO:0000256" key="1">
    <source>
        <dbReference type="PROSITE-ProRule" id="PRU00723"/>
    </source>
</evidence>
<evidence type="ECO:0000256" key="2">
    <source>
        <dbReference type="SAM" id="MobiDB-lite"/>
    </source>
</evidence>
<organism evidence="4 5">
    <name type="scientific">Thalassiosira pseudonana</name>
    <name type="common">Marine diatom</name>
    <name type="synonym">Cyclotella nana</name>
    <dbReference type="NCBI Taxonomy" id="35128"/>
    <lineage>
        <taxon>Eukaryota</taxon>
        <taxon>Sar</taxon>
        <taxon>Stramenopiles</taxon>
        <taxon>Ochrophyta</taxon>
        <taxon>Bacillariophyta</taxon>
        <taxon>Coscinodiscophyceae</taxon>
        <taxon>Thalassiosirophycidae</taxon>
        <taxon>Thalassiosirales</taxon>
        <taxon>Thalassiosiraceae</taxon>
        <taxon>Thalassiosira</taxon>
    </lineage>
</organism>
<dbReference type="STRING" id="35128.B5YMU4"/>
<dbReference type="PROSITE" id="PS50103">
    <property type="entry name" value="ZF_C3H1"/>
    <property type="match status" value="2"/>
</dbReference>
<dbReference type="Proteomes" id="UP000001449">
    <property type="component" value="Chromosome 7"/>
</dbReference>
<feature type="zinc finger region" description="C3H1-type" evidence="1">
    <location>
        <begin position="376"/>
        <end position="403"/>
    </location>
</feature>
<keyword evidence="1" id="KW-0863">Zinc-finger</keyword>
<feature type="compositionally biased region" description="Basic and acidic residues" evidence="2">
    <location>
        <begin position="237"/>
        <end position="250"/>
    </location>
</feature>
<keyword evidence="5" id="KW-1185">Reference proteome</keyword>
<dbReference type="GO" id="GO:0008270">
    <property type="term" value="F:zinc ion binding"/>
    <property type="evidence" value="ECO:0007669"/>
    <property type="project" value="UniProtKB-KW"/>
</dbReference>
<feature type="compositionally biased region" description="Polar residues" evidence="2">
    <location>
        <begin position="23"/>
        <end position="32"/>
    </location>
</feature>
<feature type="compositionally biased region" description="Polar residues" evidence="2">
    <location>
        <begin position="222"/>
        <end position="234"/>
    </location>
</feature>
<evidence type="ECO:0000259" key="3">
    <source>
        <dbReference type="PROSITE" id="PS50103"/>
    </source>
</evidence>
<name>B5YMU4_THAPS</name>
<gene>
    <name evidence="4" type="ORF">THAPS_6911</name>
</gene>
<dbReference type="HOGENOM" id="CLU_570519_0_0_1"/>
<dbReference type="eggNOG" id="ENOG502SV8W">
    <property type="taxonomic scope" value="Eukaryota"/>
</dbReference>
<keyword evidence="1" id="KW-0479">Metal-binding</keyword>
<feature type="domain" description="C3H1-type" evidence="3">
    <location>
        <begin position="405"/>
        <end position="433"/>
    </location>
</feature>
<dbReference type="RefSeq" id="XP_002295801.1">
    <property type="nucleotide sequence ID" value="XM_002295765.1"/>
</dbReference>
<feature type="region of interest" description="Disordered" evidence="2">
    <location>
        <begin position="130"/>
        <end position="161"/>
    </location>
</feature>
<feature type="region of interest" description="Disordered" evidence="2">
    <location>
        <begin position="210"/>
        <end position="290"/>
    </location>
</feature>
<evidence type="ECO:0000313" key="5">
    <source>
        <dbReference type="Proteomes" id="UP000001449"/>
    </source>
</evidence>
<feature type="compositionally biased region" description="Basic and acidic residues" evidence="2">
    <location>
        <begin position="210"/>
        <end position="220"/>
    </location>
</feature>
<reference evidence="4 5" key="2">
    <citation type="journal article" date="2008" name="Nature">
        <title>The Phaeodactylum genome reveals the evolutionary history of diatom genomes.</title>
        <authorList>
            <person name="Bowler C."/>
            <person name="Allen A.E."/>
            <person name="Badger J.H."/>
            <person name="Grimwood J."/>
            <person name="Jabbari K."/>
            <person name="Kuo A."/>
            <person name="Maheswari U."/>
            <person name="Martens C."/>
            <person name="Maumus F."/>
            <person name="Otillar R.P."/>
            <person name="Rayko E."/>
            <person name="Salamov A."/>
            <person name="Vandepoele K."/>
            <person name="Beszteri B."/>
            <person name="Gruber A."/>
            <person name="Heijde M."/>
            <person name="Katinka M."/>
            <person name="Mock T."/>
            <person name="Valentin K."/>
            <person name="Verret F."/>
            <person name="Berges J.A."/>
            <person name="Brownlee C."/>
            <person name="Cadoret J.P."/>
            <person name="Chiovitti A."/>
            <person name="Choi C.J."/>
            <person name="Coesel S."/>
            <person name="De Martino A."/>
            <person name="Detter J.C."/>
            <person name="Durkin C."/>
            <person name="Falciatore A."/>
            <person name="Fournet J."/>
            <person name="Haruta M."/>
            <person name="Huysman M.J."/>
            <person name="Jenkins B.D."/>
            <person name="Jiroutova K."/>
            <person name="Jorgensen R.E."/>
            <person name="Joubert Y."/>
            <person name="Kaplan A."/>
            <person name="Kroger N."/>
            <person name="Kroth P.G."/>
            <person name="La Roche J."/>
            <person name="Lindquist E."/>
            <person name="Lommer M."/>
            <person name="Martin-Jezequel V."/>
            <person name="Lopez P.J."/>
            <person name="Lucas S."/>
            <person name="Mangogna M."/>
            <person name="McGinnis K."/>
            <person name="Medlin L.K."/>
            <person name="Montsant A."/>
            <person name="Oudot-Le Secq M.P."/>
            <person name="Napoli C."/>
            <person name="Obornik M."/>
            <person name="Parker M.S."/>
            <person name="Petit J.L."/>
            <person name="Porcel B.M."/>
            <person name="Poulsen N."/>
            <person name="Robison M."/>
            <person name="Rychlewski L."/>
            <person name="Rynearson T.A."/>
            <person name="Schmutz J."/>
            <person name="Shapiro H."/>
            <person name="Siaut M."/>
            <person name="Stanley M."/>
            <person name="Sussman M.R."/>
            <person name="Taylor A.R."/>
            <person name="Vardi A."/>
            <person name="von Dassow P."/>
            <person name="Vyverman W."/>
            <person name="Willis A."/>
            <person name="Wyrwicz L.S."/>
            <person name="Rokhsar D.S."/>
            <person name="Weissenbach J."/>
            <person name="Armbrust E.V."/>
            <person name="Green B.R."/>
            <person name="Van de Peer Y."/>
            <person name="Grigoriev I.V."/>
        </authorList>
    </citation>
    <scope>NUCLEOTIDE SEQUENCE [LARGE SCALE GENOMIC DNA]</scope>
    <source>
        <strain evidence="4 5">CCMP1335</strain>
    </source>
</reference>
<dbReference type="EMBL" id="CP001160">
    <property type="protein sequence ID" value="ACI64518.1"/>
    <property type="molecule type" value="Genomic_DNA"/>
</dbReference>
<feature type="zinc finger region" description="C3H1-type" evidence="1">
    <location>
        <begin position="405"/>
        <end position="433"/>
    </location>
</feature>
<feature type="region of interest" description="Disordered" evidence="2">
    <location>
        <begin position="1"/>
        <end position="70"/>
    </location>
</feature>